<keyword evidence="5" id="KW-0902">Two-component regulatory system</keyword>
<dbReference type="GO" id="GO:0004673">
    <property type="term" value="F:protein histidine kinase activity"/>
    <property type="evidence" value="ECO:0007669"/>
    <property type="project" value="UniProtKB-EC"/>
</dbReference>
<feature type="domain" description="Histidine kinase" evidence="6">
    <location>
        <begin position="149"/>
        <end position="357"/>
    </location>
</feature>
<dbReference type="PANTHER" id="PTHR43711">
    <property type="entry name" value="TWO-COMPONENT HISTIDINE KINASE"/>
    <property type="match status" value="1"/>
</dbReference>
<evidence type="ECO:0000313" key="7">
    <source>
        <dbReference type="EMBL" id="GGL44836.1"/>
    </source>
</evidence>
<sequence length="363" mass="39572">MSAADIADLPASGTVLPLVADAANRRVLAEWLAERERYTLTGDTPADAAFDLCILDIRALVENRVVLAQRKASSRALLPYLLLVPDAKRDAVEAFRREHADLWRLVDGVVRVPIRQYDLGDRVESLLRLRAQSRALADRERELEILNRVLRHDIRNDMNVVLGWLSMLRDDATDDQLPTLDRVEAAADHVVELTLVAADIAKTLTGGDAVALRPMSLTRVLRAEVEKSREAFASARIEFVDDPPNVTVAANDLLGSVFRNLLNNAVQHNDTAHPVVAVDVEVRDGVVRVTVTDNGPGVPAGVRNSLFAEEVKGIESSGTGMGLYLVAALVDTYDGDVRLVDDDAPGATFVVELPVVEDATDAR</sequence>
<dbReference type="Proteomes" id="UP000628840">
    <property type="component" value="Unassembled WGS sequence"/>
</dbReference>
<dbReference type="InterPro" id="IPR036890">
    <property type="entry name" value="HATPase_C_sf"/>
</dbReference>
<comment type="caution">
    <text evidence="7">The sequence shown here is derived from an EMBL/GenBank/DDBJ whole genome shotgun (WGS) entry which is preliminary data.</text>
</comment>
<evidence type="ECO:0000256" key="2">
    <source>
        <dbReference type="ARBA" id="ARBA00012438"/>
    </source>
</evidence>
<accession>A0A830F666</accession>
<dbReference type="GO" id="GO:0000160">
    <property type="term" value="P:phosphorelay signal transduction system"/>
    <property type="evidence" value="ECO:0007669"/>
    <property type="project" value="UniProtKB-KW"/>
</dbReference>
<protein>
    <recommendedName>
        <fullName evidence="2">histidine kinase</fullName>
        <ecNumber evidence="2">2.7.13.3</ecNumber>
    </recommendedName>
</protein>
<gene>
    <name evidence="7" type="ORF">GCM10009037_30300</name>
</gene>
<dbReference type="Gene3D" id="3.30.565.10">
    <property type="entry name" value="Histidine kinase-like ATPase, C-terminal domain"/>
    <property type="match status" value="1"/>
</dbReference>
<dbReference type="EC" id="2.7.13.3" evidence="2"/>
<dbReference type="InterPro" id="IPR050736">
    <property type="entry name" value="Sensor_HK_Regulatory"/>
</dbReference>
<dbReference type="OrthoDB" id="3369at2157"/>
<proteinExistence type="predicted"/>
<evidence type="ECO:0000256" key="4">
    <source>
        <dbReference type="ARBA" id="ARBA00022777"/>
    </source>
</evidence>
<reference evidence="7 8" key="1">
    <citation type="journal article" date="2019" name="Int. J. Syst. Evol. Microbiol.">
        <title>The Global Catalogue of Microorganisms (GCM) 10K type strain sequencing project: providing services to taxonomists for standard genome sequencing and annotation.</title>
        <authorList>
            <consortium name="The Broad Institute Genomics Platform"/>
            <consortium name="The Broad Institute Genome Sequencing Center for Infectious Disease"/>
            <person name="Wu L."/>
            <person name="Ma J."/>
        </authorList>
    </citation>
    <scope>NUCLEOTIDE SEQUENCE [LARGE SCALE GENOMIC DNA]</scope>
    <source>
        <strain evidence="7 8">JCM 19585</strain>
    </source>
</reference>
<evidence type="ECO:0000313" key="8">
    <source>
        <dbReference type="Proteomes" id="UP000628840"/>
    </source>
</evidence>
<keyword evidence="4" id="KW-0418">Kinase</keyword>
<keyword evidence="3" id="KW-0808">Transferase</keyword>
<dbReference type="PRINTS" id="PR00344">
    <property type="entry name" value="BCTRLSENSOR"/>
</dbReference>
<evidence type="ECO:0000259" key="6">
    <source>
        <dbReference type="PROSITE" id="PS50109"/>
    </source>
</evidence>
<dbReference type="InterPro" id="IPR005467">
    <property type="entry name" value="His_kinase_dom"/>
</dbReference>
<dbReference type="InterPro" id="IPR003594">
    <property type="entry name" value="HATPase_dom"/>
</dbReference>
<dbReference type="SUPFAM" id="SSF55874">
    <property type="entry name" value="ATPase domain of HSP90 chaperone/DNA topoisomerase II/histidine kinase"/>
    <property type="match status" value="1"/>
</dbReference>
<dbReference type="PANTHER" id="PTHR43711:SF1">
    <property type="entry name" value="HISTIDINE KINASE 1"/>
    <property type="match status" value="1"/>
</dbReference>
<dbReference type="SMART" id="SM00387">
    <property type="entry name" value="HATPase_c"/>
    <property type="match status" value="1"/>
</dbReference>
<dbReference type="EMBL" id="BMPF01000008">
    <property type="protein sequence ID" value="GGL44836.1"/>
    <property type="molecule type" value="Genomic_DNA"/>
</dbReference>
<name>A0A830F666_9EURY</name>
<keyword evidence="8" id="KW-1185">Reference proteome</keyword>
<dbReference type="PROSITE" id="PS50109">
    <property type="entry name" value="HIS_KIN"/>
    <property type="match status" value="1"/>
</dbReference>
<evidence type="ECO:0000256" key="5">
    <source>
        <dbReference type="ARBA" id="ARBA00023012"/>
    </source>
</evidence>
<dbReference type="InterPro" id="IPR004358">
    <property type="entry name" value="Sig_transdc_His_kin-like_C"/>
</dbReference>
<evidence type="ECO:0000256" key="1">
    <source>
        <dbReference type="ARBA" id="ARBA00000085"/>
    </source>
</evidence>
<evidence type="ECO:0000256" key="3">
    <source>
        <dbReference type="ARBA" id="ARBA00022679"/>
    </source>
</evidence>
<dbReference type="Pfam" id="PF02518">
    <property type="entry name" value="HATPase_c"/>
    <property type="match status" value="1"/>
</dbReference>
<dbReference type="AlphaFoldDB" id="A0A830F666"/>
<comment type="catalytic activity">
    <reaction evidence="1">
        <text>ATP + protein L-histidine = ADP + protein N-phospho-L-histidine.</text>
        <dbReference type="EC" id="2.7.13.3"/>
    </reaction>
</comment>
<dbReference type="RefSeq" id="WP_188884510.1">
    <property type="nucleotide sequence ID" value="NZ_BMPF01000008.1"/>
</dbReference>
<organism evidence="7 8">
    <name type="scientific">Halarchaeum grantii</name>
    <dbReference type="NCBI Taxonomy" id="1193105"/>
    <lineage>
        <taxon>Archaea</taxon>
        <taxon>Methanobacteriati</taxon>
        <taxon>Methanobacteriota</taxon>
        <taxon>Stenosarchaea group</taxon>
        <taxon>Halobacteria</taxon>
        <taxon>Halobacteriales</taxon>
        <taxon>Halobacteriaceae</taxon>
    </lineage>
</organism>